<evidence type="ECO:0000256" key="1">
    <source>
        <dbReference type="SAM" id="MobiDB-lite"/>
    </source>
</evidence>
<dbReference type="InterPro" id="IPR011990">
    <property type="entry name" value="TPR-like_helical_dom_sf"/>
</dbReference>
<evidence type="ECO:0008006" key="4">
    <source>
        <dbReference type="Google" id="ProtNLM"/>
    </source>
</evidence>
<dbReference type="OrthoDB" id="72441at2759"/>
<feature type="region of interest" description="Disordered" evidence="1">
    <location>
        <begin position="95"/>
        <end position="217"/>
    </location>
</feature>
<dbReference type="Proteomes" id="UP000326565">
    <property type="component" value="Unassembled WGS sequence"/>
</dbReference>
<proteinExistence type="predicted"/>
<feature type="compositionally biased region" description="Polar residues" evidence="1">
    <location>
        <begin position="134"/>
        <end position="143"/>
    </location>
</feature>
<dbReference type="AlphaFoldDB" id="A0A5N5XHA9"/>
<feature type="compositionally biased region" description="Polar residues" evidence="1">
    <location>
        <begin position="179"/>
        <end position="190"/>
    </location>
</feature>
<evidence type="ECO:0000313" key="3">
    <source>
        <dbReference type="Proteomes" id="UP000326565"/>
    </source>
</evidence>
<dbReference type="Gene3D" id="1.25.40.10">
    <property type="entry name" value="Tetratricopeptide repeat domain"/>
    <property type="match status" value="1"/>
</dbReference>
<gene>
    <name evidence="2" type="ORF">BDV29DRAFT_164643</name>
</gene>
<keyword evidence="3" id="KW-1185">Reference proteome</keyword>
<feature type="compositionally biased region" description="Basic and acidic residues" evidence="1">
    <location>
        <begin position="148"/>
        <end position="157"/>
    </location>
</feature>
<evidence type="ECO:0000313" key="2">
    <source>
        <dbReference type="EMBL" id="KAB8079557.1"/>
    </source>
</evidence>
<organism evidence="2 3">
    <name type="scientific">Aspergillus leporis</name>
    <dbReference type="NCBI Taxonomy" id="41062"/>
    <lineage>
        <taxon>Eukaryota</taxon>
        <taxon>Fungi</taxon>
        <taxon>Dikarya</taxon>
        <taxon>Ascomycota</taxon>
        <taxon>Pezizomycotina</taxon>
        <taxon>Eurotiomycetes</taxon>
        <taxon>Eurotiomycetidae</taxon>
        <taxon>Eurotiales</taxon>
        <taxon>Aspergillaceae</taxon>
        <taxon>Aspergillus</taxon>
        <taxon>Aspergillus subgen. Circumdati</taxon>
    </lineage>
</organism>
<sequence>MLSRGRPCVKRRVLSTVLDTIAAGPEEPLLFLYPRWFTAAARQQRPSLTIRNTVTCAPRLRSTRGLAPGTRRRLSLGCSAKRWASNNSAVRISANEEAGSPQHGGSTVALDNGQTEQIEAGGNLDGRDGMSRPKPSTNTNPSLPASPENDKPLDERRKRLFNIFADIDMRARPPPSPPKLTNTLRGSNLKTHTRPLAAPVKPPNQERARATMKKLSVRDRRKLRSRLFTKRTDSEAKRGGIAWTKVQELFERMEQGNAVWRKREMKQKELLLPEETVALLAGVTDMTMKENVWYVPVHNGCKVHVLHPRESEGQYRKVILSGSERVMELVEDRIAHARALQEKGDPLVDIRKPQIPVFPSMEAMARKNLPVPLVRGVWDSYVSTKNPAILDLLRPISQGLTSVREFAEHVDELTVSLPSPGTKSRIAKPHEVQVAESLVSLFLNDAYHGLLSTAALNRALSFLLDHQFVRYSRLIFFKAEHVVTVDSFNIFLKFAAQKQDMRMFRRLLLSMPRLNVRPNPYTWLTFLDCLVSSRAKANLVSRMMQKGYLDDISAIRSAMQVTVQDTFLAHLESGKRVDSFFNMLIDTSGANWFPPSLINQMLSVAARLKDFSAIERLLQISKQQGFDVNSSTINQIVLLFRNDIFSTLHYLFRFIDRPEFKLRKDAWERLFLIAYKGRHYNICRVLWRYACIYKGVTYKMRQCVFTSLTRNVPRKDGDHYNNLWLTSAGKVIVGVDLHLPHYPRTESFVELVPPEFDRNPVASLATGFKPRGEERGKQHSLASALMLRDIEIGPRYRPSRPLGIMLEAAAVLDQEWKWVPRPTHWLMQNAIQVPLRKADYLK</sequence>
<reference evidence="2 3" key="1">
    <citation type="submission" date="2019-04" db="EMBL/GenBank/DDBJ databases">
        <title>Friends and foes A comparative genomics study of 23 Aspergillus species from section Flavi.</title>
        <authorList>
            <consortium name="DOE Joint Genome Institute"/>
            <person name="Kjaerbolling I."/>
            <person name="Vesth T."/>
            <person name="Frisvad J.C."/>
            <person name="Nybo J.L."/>
            <person name="Theobald S."/>
            <person name="Kildgaard S."/>
            <person name="Isbrandt T."/>
            <person name="Kuo A."/>
            <person name="Sato A."/>
            <person name="Lyhne E.K."/>
            <person name="Kogle M.E."/>
            <person name="Wiebenga A."/>
            <person name="Kun R.S."/>
            <person name="Lubbers R.J."/>
            <person name="Makela M.R."/>
            <person name="Barry K."/>
            <person name="Chovatia M."/>
            <person name="Clum A."/>
            <person name="Daum C."/>
            <person name="Haridas S."/>
            <person name="He G."/>
            <person name="LaButti K."/>
            <person name="Lipzen A."/>
            <person name="Mondo S."/>
            <person name="Riley R."/>
            <person name="Salamov A."/>
            <person name="Simmons B.A."/>
            <person name="Magnuson J.K."/>
            <person name="Henrissat B."/>
            <person name="Mortensen U.H."/>
            <person name="Larsen T.O."/>
            <person name="Devries R.P."/>
            <person name="Grigoriev I.V."/>
            <person name="Machida M."/>
            <person name="Baker S.E."/>
            <person name="Andersen M.R."/>
        </authorList>
    </citation>
    <scope>NUCLEOTIDE SEQUENCE [LARGE SCALE GENOMIC DNA]</scope>
    <source>
        <strain evidence="2 3">CBS 151.66</strain>
    </source>
</reference>
<dbReference type="EMBL" id="ML732150">
    <property type="protein sequence ID" value="KAB8079557.1"/>
    <property type="molecule type" value="Genomic_DNA"/>
</dbReference>
<protein>
    <recommendedName>
        <fullName evidence="4">Pentatricopeptide repeat domain-containing protein</fullName>
    </recommendedName>
</protein>
<name>A0A5N5XHA9_9EURO</name>
<accession>A0A5N5XHA9</accession>